<keyword evidence="5" id="KW-1185">Reference proteome</keyword>
<dbReference type="CDD" id="cd00067">
    <property type="entry name" value="GAL4"/>
    <property type="match status" value="1"/>
</dbReference>
<feature type="compositionally biased region" description="Polar residues" evidence="2">
    <location>
        <begin position="146"/>
        <end position="159"/>
    </location>
</feature>
<keyword evidence="1" id="KW-0539">Nucleus</keyword>
<dbReference type="InterPro" id="IPR001138">
    <property type="entry name" value="Zn2Cys6_DnaBD"/>
</dbReference>
<feature type="compositionally biased region" description="Low complexity" evidence="2">
    <location>
        <begin position="73"/>
        <end position="106"/>
    </location>
</feature>
<protein>
    <recommendedName>
        <fullName evidence="3">Zn(2)-C6 fungal-type domain-containing protein</fullName>
    </recommendedName>
</protein>
<organism evidence="4 5">
    <name type="scientific">Fusarium oligoseptatum</name>
    <dbReference type="NCBI Taxonomy" id="2604345"/>
    <lineage>
        <taxon>Eukaryota</taxon>
        <taxon>Fungi</taxon>
        <taxon>Dikarya</taxon>
        <taxon>Ascomycota</taxon>
        <taxon>Pezizomycotina</taxon>
        <taxon>Sordariomycetes</taxon>
        <taxon>Hypocreomycetidae</taxon>
        <taxon>Hypocreales</taxon>
        <taxon>Nectriaceae</taxon>
        <taxon>Fusarium</taxon>
        <taxon>Fusarium solani species complex</taxon>
    </lineage>
</organism>
<dbReference type="PANTHER" id="PTHR38791:SF5">
    <property type="entry name" value="TRANSCRIPTION FACTOR DBAG-RELATED"/>
    <property type="match status" value="1"/>
</dbReference>
<reference evidence="4 5" key="1">
    <citation type="submission" date="2017-06" db="EMBL/GenBank/DDBJ databases">
        <title>Comparative genomic analysis of Ambrosia Fusariam Clade fungi.</title>
        <authorList>
            <person name="Stajich J.E."/>
            <person name="Carrillo J."/>
            <person name="Kijimoto T."/>
            <person name="Eskalen A."/>
            <person name="O'Donnell K."/>
            <person name="Kasson M."/>
        </authorList>
    </citation>
    <scope>NUCLEOTIDE SEQUENCE [LARGE SCALE GENOMIC DNA]</scope>
    <source>
        <strain evidence="4 5">NRRL62579</strain>
    </source>
</reference>
<dbReference type="Gene3D" id="4.10.240.10">
    <property type="entry name" value="Zn(2)-C6 fungal-type DNA-binding domain"/>
    <property type="match status" value="1"/>
</dbReference>
<feature type="region of interest" description="Disordered" evidence="2">
    <location>
        <begin position="56"/>
        <end position="159"/>
    </location>
</feature>
<dbReference type="AlphaFoldDB" id="A0A428TKC5"/>
<evidence type="ECO:0000256" key="1">
    <source>
        <dbReference type="ARBA" id="ARBA00023242"/>
    </source>
</evidence>
<sequence>MVYCGKPSGGCSNCRLRKIRCDQKEPSCGQCEKRNQACPGYRNLVDLMFRDESSHVINKAAKTRSRPVTGKKTQPTAQSQTSISPTPQSSTGQGSSSAKSLSKPSPVFRVRIRFPSRPNVRSRFQSSGKAIPEIYHPLSGPGPFSSDKQPQSLSLRVFN</sequence>
<dbReference type="InterPro" id="IPR053175">
    <property type="entry name" value="DHMBA_Reg_Transcription_Factor"/>
</dbReference>
<gene>
    <name evidence="4" type="ORF">CEP52_007950</name>
</gene>
<dbReference type="SMART" id="SM00066">
    <property type="entry name" value="GAL4"/>
    <property type="match status" value="1"/>
</dbReference>
<dbReference type="STRING" id="1325735.A0A428TKC5"/>
<evidence type="ECO:0000313" key="4">
    <source>
        <dbReference type="EMBL" id="RSM02497.1"/>
    </source>
</evidence>
<evidence type="ECO:0000313" key="5">
    <source>
        <dbReference type="Proteomes" id="UP000287144"/>
    </source>
</evidence>
<dbReference type="PROSITE" id="PS50048">
    <property type="entry name" value="ZN2_CY6_FUNGAL_2"/>
    <property type="match status" value="1"/>
</dbReference>
<accession>A0A428TKC5</accession>
<evidence type="ECO:0000259" key="3">
    <source>
        <dbReference type="PROSITE" id="PS50048"/>
    </source>
</evidence>
<comment type="caution">
    <text evidence="4">The sequence shown here is derived from an EMBL/GenBank/DDBJ whole genome shotgun (WGS) entry which is preliminary data.</text>
</comment>
<evidence type="ECO:0000256" key="2">
    <source>
        <dbReference type="SAM" id="MobiDB-lite"/>
    </source>
</evidence>
<feature type="domain" description="Zn(2)-C6 fungal-type" evidence="3">
    <location>
        <begin position="10"/>
        <end position="38"/>
    </location>
</feature>
<dbReference type="InterPro" id="IPR036864">
    <property type="entry name" value="Zn2-C6_fun-type_DNA-bd_sf"/>
</dbReference>
<dbReference type="GO" id="GO:0008270">
    <property type="term" value="F:zinc ion binding"/>
    <property type="evidence" value="ECO:0007669"/>
    <property type="project" value="InterPro"/>
</dbReference>
<dbReference type="PROSITE" id="PS00463">
    <property type="entry name" value="ZN2_CY6_FUNGAL_1"/>
    <property type="match status" value="1"/>
</dbReference>
<dbReference type="SUPFAM" id="SSF57701">
    <property type="entry name" value="Zn2/Cys6 DNA-binding domain"/>
    <property type="match status" value="1"/>
</dbReference>
<name>A0A428TKC5_9HYPO</name>
<dbReference type="Pfam" id="PF00172">
    <property type="entry name" value="Zn_clus"/>
    <property type="match status" value="1"/>
</dbReference>
<dbReference type="PANTHER" id="PTHR38791">
    <property type="entry name" value="ZN(II)2CYS6 TRANSCRIPTION FACTOR (EUROFUNG)-RELATED-RELATED"/>
    <property type="match status" value="1"/>
</dbReference>
<proteinExistence type="predicted"/>
<dbReference type="Proteomes" id="UP000287144">
    <property type="component" value="Unassembled WGS sequence"/>
</dbReference>
<dbReference type="GO" id="GO:0000981">
    <property type="term" value="F:DNA-binding transcription factor activity, RNA polymerase II-specific"/>
    <property type="evidence" value="ECO:0007669"/>
    <property type="project" value="InterPro"/>
</dbReference>
<dbReference type="EMBL" id="NKCK01000075">
    <property type="protein sequence ID" value="RSM02497.1"/>
    <property type="molecule type" value="Genomic_DNA"/>
</dbReference>